<keyword evidence="2" id="KW-1185">Reference proteome</keyword>
<accession>A0A1G7E1K0</accession>
<protein>
    <submittedName>
        <fullName evidence="1">Uncharacterized protein</fullName>
    </submittedName>
</protein>
<reference evidence="2" key="1">
    <citation type="submission" date="2016-10" db="EMBL/GenBank/DDBJ databases">
        <authorList>
            <person name="Varghese N."/>
            <person name="Submissions S."/>
        </authorList>
    </citation>
    <scope>NUCLEOTIDE SEQUENCE [LARGE SCALE GENOMIC DNA]</scope>
    <source>
        <strain evidence="2">DSM 10146</strain>
    </source>
</reference>
<dbReference type="Proteomes" id="UP000198994">
    <property type="component" value="Unassembled WGS sequence"/>
</dbReference>
<gene>
    <name evidence="1" type="ORF">SAMN04488105_10567</name>
</gene>
<sequence>MPISQLVDGEVIRSVGTHHATFGERLFDAPHILYADRLELAGARPRLSAQPCGVMLGRARTRFRPR</sequence>
<name>A0A1G7E1K0_9RHOB</name>
<proteinExistence type="predicted"/>
<dbReference type="EMBL" id="FNAV01000005">
    <property type="protein sequence ID" value="SDE57574.1"/>
    <property type="molecule type" value="Genomic_DNA"/>
</dbReference>
<dbReference type="AlphaFoldDB" id="A0A1G7E1K0"/>
<organism evidence="1 2">
    <name type="scientific">Salipiger thiooxidans</name>
    <dbReference type="NCBI Taxonomy" id="282683"/>
    <lineage>
        <taxon>Bacteria</taxon>
        <taxon>Pseudomonadati</taxon>
        <taxon>Pseudomonadota</taxon>
        <taxon>Alphaproteobacteria</taxon>
        <taxon>Rhodobacterales</taxon>
        <taxon>Roseobacteraceae</taxon>
        <taxon>Salipiger</taxon>
    </lineage>
</organism>
<evidence type="ECO:0000313" key="2">
    <source>
        <dbReference type="Proteomes" id="UP000198994"/>
    </source>
</evidence>
<evidence type="ECO:0000313" key="1">
    <source>
        <dbReference type="EMBL" id="SDE57574.1"/>
    </source>
</evidence>